<reference evidence="2 3" key="1">
    <citation type="submission" date="2019-05" db="EMBL/GenBank/DDBJ databases">
        <title>Another draft genome of Portunus trituberculatus and its Hox gene families provides insights of decapod evolution.</title>
        <authorList>
            <person name="Jeong J.-H."/>
            <person name="Song I."/>
            <person name="Kim S."/>
            <person name="Choi T."/>
            <person name="Kim D."/>
            <person name="Ryu S."/>
            <person name="Kim W."/>
        </authorList>
    </citation>
    <scope>NUCLEOTIDE SEQUENCE [LARGE SCALE GENOMIC DNA]</scope>
    <source>
        <tissue evidence="2">Muscle</tissue>
    </source>
</reference>
<accession>A0A5B7EQI1</accession>
<proteinExistence type="predicted"/>
<evidence type="ECO:0000313" key="3">
    <source>
        <dbReference type="Proteomes" id="UP000324222"/>
    </source>
</evidence>
<gene>
    <name evidence="2" type="ORF">E2C01_028963</name>
</gene>
<dbReference type="EMBL" id="VSRR010003299">
    <property type="protein sequence ID" value="MPC35538.1"/>
    <property type="molecule type" value="Genomic_DNA"/>
</dbReference>
<dbReference type="AlphaFoldDB" id="A0A5B7EQI1"/>
<dbReference type="Proteomes" id="UP000324222">
    <property type="component" value="Unassembled WGS sequence"/>
</dbReference>
<feature type="region of interest" description="Disordered" evidence="1">
    <location>
        <begin position="1"/>
        <end position="79"/>
    </location>
</feature>
<evidence type="ECO:0000313" key="2">
    <source>
        <dbReference type="EMBL" id="MPC35538.1"/>
    </source>
</evidence>
<protein>
    <submittedName>
        <fullName evidence="2">Uncharacterized protein</fullName>
    </submittedName>
</protein>
<comment type="caution">
    <text evidence="2">The sequence shown here is derived from an EMBL/GenBank/DDBJ whole genome shotgun (WGS) entry which is preliminary data.</text>
</comment>
<evidence type="ECO:0000256" key="1">
    <source>
        <dbReference type="SAM" id="MobiDB-lite"/>
    </source>
</evidence>
<feature type="compositionally biased region" description="Basic and acidic residues" evidence="1">
    <location>
        <begin position="45"/>
        <end position="57"/>
    </location>
</feature>
<keyword evidence="3" id="KW-1185">Reference proteome</keyword>
<sequence>MKECVPFPARPVTRGGGNVPVLHRDSRQGRVRHVTKASGSNKCCRSRERDRQHKEEQQQAPIKASAPEGDNVSKASALP</sequence>
<name>A0A5B7EQI1_PORTR</name>
<organism evidence="2 3">
    <name type="scientific">Portunus trituberculatus</name>
    <name type="common">Swimming crab</name>
    <name type="synonym">Neptunus trituberculatus</name>
    <dbReference type="NCBI Taxonomy" id="210409"/>
    <lineage>
        <taxon>Eukaryota</taxon>
        <taxon>Metazoa</taxon>
        <taxon>Ecdysozoa</taxon>
        <taxon>Arthropoda</taxon>
        <taxon>Crustacea</taxon>
        <taxon>Multicrustacea</taxon>
        <taxon>Malacostraca</taxon>
        <taxon>Eumalacostraca</taxon>
        <taxon>Eucarida</taxon>
        <taxon>Decapoda</taxon>
        <taxon>Pleocyemata</taxon>
        <taxon>Brachyura</taxon>
        <taxon>Eubrachyura</taxon>
        <taxon>Portunoidea</taxon>
        <taxon>Portunidae</taxon>
        <taxon>Portuninae</taxon>
        <taxon>Portunus</taxon>
    </lineage>
</organism>